<dbReference type="EMBL" id="SDMP01000013">
    <property type="protein sequence ID" value="RYR18864.1"/>
    <property type="molecule type" value="Genomic_DNA"/>
</dbReference>
<comment type="similarity">
    <text evidence="2">Belongs to the cytochrome P450 family.</text>
</comment>
<proteinExistence type="inferred from homology"/>
<dbReference type="Proteomes" id="UP000289738">
    <property type="component" value="Chromosome B03"/>
</dbReference>
<evidence type="ECO:0000313" key="3">
    <source>
        <dbReference type="EMBL" id="RYR18864.1"/>
    </source>
</evidence>
<comment type="cofactor">
    <cofactor evidence="1">
        <name>heme</name>
        <dbReference type="ChEBI" id="CHEBI:30413"/>
    </cofactor>
</comment>
<keyword evidence="1 2" id="KW-0349">Heme</keyword>
<keyword evidence="2" id="KW-0560">Oxidoreductase</keyword>
<dbReference type="InterPro" id="IPR036396">
    <property type="entry name" value="Cyt_P450_sf"/>
</dbReference>
<evidence type="ECO:0008006" key="5">
    <source>
        <dbReference type="Google" id="ProtNLM"/>
    </source>
</evidence>
<comment type="caution">
    <text evidence="3">The sequence shown here is derived from an EMBL/GenBank/DDBJ whole genome shotgun (WGS) entry which is preliminary data.</text>
</comment>
<evidence type="ECO:0000256" key="2">
    <source>
        <dbReference type="RuleBase" id="RU000461"/>
    </source>
</evidence>
<dbReference type="Pfam" id="PF00067">
    <property type="entry name" value="p450"/>
    <property type="match status" value="2"/>
</dbReference>
<dbReference type="GO" id="GO:0016705">
    <property type="term" value="F:oxidoreductase activity, acting on paired donors, with incorporation or reduction of molecular oxygen"/>
    <property type="evidence" value="ECO:0007669"/>
    <property type="project" value="InterPro"/>
</dbReference>
<evidence type="ECO:0000256" key="1">
    <source>
        <dbReference type="PIRSR" id="PIRSR602401-1"/>
    </source>
</evidence>
<dbReference type="PANTHER" id="PTHR24281">
    <property type="entry name" value="STEROID 21-HYDROXYLASE-RELATED"/>
    <property type="match status" value="1"/>
</dbReference>
<dbReference type="PRINTS" id="PR00463">
    <property type="entry name" value="EP450I"/>
</dbReference>
<dbReference type="STRING" id="3818.A0A444ZXT4"/>
<keyword evidence="4" id="KW-1185">Reference proteome</keyword>
<gene>
    <name evidence="3" type="ORF">Ahy_B03g063474</name>
</gene>
<organism evidence="3 4">
    <name type="scientific">Arachis hypogaea</name>
    <name type="common">Peanut</name>
    <dbReference type="NCBI Taxonomy" id="3818"/>
    <lineage>
        <taxon>Eukaryota</taxon>
        <taxon>Viridiplantae</taxon>
        <taxon>Streptophyta</taxon>
        <taxon>Embryophyta</taxon>
        <taxon>Tracheophyta</taxon>
        <taxon>Spermatophyta</taxon>
        <taxon>Magnoliopsida</taxon>
        <taxon>eudicotyledons</taxon>
        <taxon>Gunneridae</taxon>
        <taxon>Pentapetalae</taxon>
        <taxon>rosids</taxon>
        <taxon>fabids</taxon>
        <taxon>Fabales</taxon>
        <taxon>Fabaceae</taxon>
        <taxon>Papilionoideae</taxon>
        <taxon>50 kb inversion clade</taxon>
        <taxon>dalbergioids sensu lato</taxon>
        <taxon>Dalbergieae</taxon>
        <taxon>Pterocarpus clade</taxon>
        <taxon>Arachis</taxon>
    </lineage>
</organism>
<dbReference type="GO" id="GO:0004497">
    <property type="term" value="F:monooxygenase activity"/>
    <property type="evidence" value="ECO:0007669"/>
    <property type="project" value="UniProtKB-KW"/>
</dbReference>
<keyword evidence="1 2" id="KW-0408">Iron</keyword>
<dbReference type="InterPro" id="IPR001128">
    <property type="entry name" value="Cyt_P450"/>
</dbReference>
<protein>
    <recommendedName>
        <fullName evidence="5">Cytochrome P450</fullName>
    </recommendedName>
</protein>
<dbReference type="PRINTS" id="PR00385">
    <property type="entry name" value="P450"/>
</dbReference>
<sequence>MELEYMASINRVVEESKLEKLKYLDMFIKETLRIHPVSPLLGHNKCMENYETLEFGLSRRNSGQKDLREDRLMLEGETSDFQLIPFGFGRRGCPGLQLARTVVWLVLAQLVHCFDWKLKTTSCQVN</sequence>
<feature type="binding site" description="axial binding residue" evidence="1">
    <location>
        <position position="93"/>
    </location>
    <ligand>
        <name>heme</name>
        <dbReference type="ChEBI" id="CHEBI:30413"/>
    </ligand>
    <ligandPart>
        <name>Fe</name>
        <dbReference type="ChEBI" id="CHEBI:18248"/>
    </ligandPart>
</feature>
<dbReference type="GO" id="GO:0020037">
    <property type="term" value="F:heme binding"/>
    <property type="evidence" value="ECO:0007669"/>
    <property type="project" value="InterPro"/>
</dbReference>
<evidence type="ECO:0000313" key="4">
    <source>
        <dbReference type="Proteomes" id="UP000289738"/>
    </source>
</evidence>
<dbReference type="PROSITE" id="PS00086">
    <property type="entry name" value="CYTOCHROME_P450"/>
    <property type="match status" value="1"/>
</dbReference>
<keyword evidence="2" id="KW-0503">Monooxygenase</keyword>
<dbReference type="AlphaFoldDB" id="A0A444ZXT4"/>
<keyword evidence="1 2" id="KW-0479">Metal-binding</keyword>
<name>A0A444ZXT4_ARAHY</name>
<dbReference type="InterPro" id="IPR017972">
    <property type="entry name" value="Cyt_P450_CS"/>
</dbReference>
<reference evidence="3 4" key="1">
    <citation type="submission" date="2019-01" db="EMBL/GenBank/DDBJ databases">
        <title>Sequencing of cultivated peanut Arachis hypogaea provides insights into genome evolution and oil improvement.</title>
        <authorList>
            <person name="Chen X."/>
        </authorList>
    </citation>
    <scope>NUCLEOTIDE SEQUENCE [LARGE SCALE GENOMIC DNA]</scope>
    <source>
        <strain evidence="4">cv. Fuhuasheng</strain>
        <tissue evidence="3">Leaves</tissue>
    </source>
</reference>
<dbReference type="Gene3D" id="1.10.630.10">
    <property type="entry name" value="Cytochrome P450"/>
    <property type="match status" value="2"/>
</dbReference>
<dbReference type="GO" id="GO:0005506">
    <property type="term" value="F:iron ion binding"/>
    <property type="evidence" value="ECO:0007669"/>
    <property type="project" value="InterPro"/>
</dbReference>
<dbReference type="SUPFAM" id="SSF48264">
    <property type="entry name" value="Cytochrome P450"/>
    <property type="match status" value="1"/>
</dbReference>
<accession>A0A444ZXT4</accession>
<dbReference type="InterPro" id="IPR002401">
    <property type="entry name" value="Cyt_P450_E_grp-I"/>
</dbReference>